<evidence type="ECO:0000313" key="1">
    <source>
        <dbReference type="EMBL" id="MFC3885884.1"/>
    </source>
</evidence>
<keyword evidence="2" id="KW-1185">Reference proteome</keyword>
<reference evidence="2" key="1">
    <citation type="journal article" date="2019" name="Int. J. Syst. Evol. Microbiol.">
        <title>The Global Catalogue of Microorganisms (GCM) 10K type strain sequencing project: providing services to taxonomists for standard genome sequencing and annotation.</title>
        <authorList>
            <consortium name="The Broad Institute Genomics Platform"/>
            <consortium name="The Broad Institute Genome Sequencing Center for Infectious Disease"/>
            <person name="Wu L."/>
            <person name="Ma J."/>
        </authorList>
    </citation>
    <scope>NUCLEOTIDE SEQUENCE [LARGE SCALE GENOMIC DNA]</scope>
    <source>
        <strain evidence="2">CCUG 61889</strain>
    </source>
</reference>
<protein>
    <submittedName>
        <fullName evidence="1">Uncharacterized protein</fullName>
    </submittedName>
</protein>
<accession>A0ABV8B9Q2</accession>
<dbReference type="RefSeq" id="WP_377918269.1">
    <property type="nucleotide sequence ID" value="NZ_JBHRZT010000072.1"/>
</dbReference>
<name>A0ABV8B9Q2_9BACI</name>
<comment type="caution">
    <text evidence="1">The sequence shown here is derived from an EMBL/GenBank/DDBJ whole genome shotgun (WGS) entry which is preliminary data.</text>
</comment>
<dbReference type="EMBL" id="JBHRZT010000072">
    <property type="protein sequence ID" value="MFC3885884.1"/>
    <property type="molecule type" value="Genomic_DNA"/>
</dbReference>
<sequence>MSKKALDQCFLEIHVSEEGKPVRKKRIELSERETQLIFETLQNKRESGIDEDIEDIFS</sequence>
<dbReference type="Proteomes" id="UP001595752">
    <property type="component" value="Unassembled WGS sequence"/>
</dbReference>
<proteinExistence type="predicted"/>
<gene>
    <name evidence="1" type="ORF">ACFOU2_21365</name>
</gene>
<evidence type="ECO:0000313" key="2">
    <source>
        <dbReference type="Proteomes" id="UP001595752"/>
    </source>
</evidence>
<organism evidence="1 2">
    <name type="scientific">Bacillus songklensis</name>
    <dbReference type="NCBI Taxonomy" id="1069116"/>
    <lineage>
        <taxon>Bacteria</taxon>
        <taxon>Bacillati</taxon>
        <taxon>Bacillota</taxon>
        <taxon>Bacilli</taxon>
        <taxon>Bacillales</taxon>
        <taxon>Bacillaceae</taxon>
        <taxon>Bacillus</taxon>
    </lineage>
</organism>